<evidence type="ECO:0000313" key="2">
    <source>
        <dbReference type="Proteomes" id="UP001589585"/>
    </source>
</evidence>
<reference evidence="1 2" key="1">
    <citation type="submission" date="2024-09" db="EMBL/GenBank/DDBJ databases">
        <authorList>
            <person name="Sun Q."/>
            <person name="Mori K."/>
        </authorList>
    </citation>
    <scope>NUCLEOTIDE SEQUENCE [LARGE SCALE GENOMIC DNA]</scope>
    <source>
        <strain evidence="1 2">CECT 8622</strain>
    </source>
</reference>
<dbReference type="SFLD" id="SFLDS00003">
    <property type="entry name" value="Haloacid_Dehalogenase"/>
    <property type="match status" value="1"/>
</dbReference>
<gene>
    <name evidence="1" type="ORF">ACFFU9_02900</name>
</gene>
<dbReference type="NCBIfam" id="TIGR01484">
    <property type="entry name" value="HAD-SF-IIB"/>
    <property type="match status" value="1"/>
</dbReference>
<protein>
    <submittedName>
        <fullName evidence="1">Cof-type HAD-IIB family hydrolase</fullName>
        <ecNumber evidence="1">3.1.3.-</ecNumber>
    </submittedName>
</protein>
<comment type="caution">
    <text evidence="1">The sequence shown here is derived from an EMBL/GenBank/DDBJ whole genome shotgun (WGS) entry which is preliminary data.</text>
</comment>
<dbReference type="SUPFAM" id="SSF56784">
    <property type="entry name" value="HAD-like"/>
    <property type="match status" value="1"/>
</dbReference>
<sequence length="268" mass="30088">MPYQLICSDIDGTLLNKDRVLSQSTINEVQRISPIPFILISSRMPKAMRHLQENFGNTSTPLIAYNGGLILKGHTVLDSTFIDNAILSIIITKCIQTSIHLSLYHADEWYVPAMDYWAKRELNNTKVSPTVKSNASVLNTWIKEKKGAHKVMCMGDEHEIDMLYKSLEQECSDHIMLYRSKPTYIEISHKSISKKTAIEVLLKTCYPHIALEQVIAFGDNYNDVDMLKSVGLGIAVANANEAVMQVAKKVTDTNKNDGVAKAIQELFK</sequence>
<dbReference type="RefSeq" id="WP_379859870.1">
    <property type="nucleotide sequence ID" value="NZ_JBHMFC010000009.1"/>
</dbReference>
<dbReference type="CDD" id="cd07516">
    <property type="entry name" value="HAD_Pase"/>
    <property type="match status" value="1"/>
</dbReference>
<dbReference type="InterPro" id="IPR036412">
    <property type="entry name" value="HAD-like_sf"/>
</dbReference>
<dbReference type="InterPro" id="IPR000150">
    <property type="entry name" value="Cof"/>
</dbReference>
<dbReference type="Gene3D" id="3.30.1240.10">
    <property type="match status" value="1"/>
</dbReference>
<name>A0ABV5F8I3_9FLAO</name>
<dbReference type="Pfam" id="PF08282">
    <property type="entry name" value="Hydrolase_3"/>
    <property type="match status" value="1"/>
</dbReference>
<dbReference type="PROSITE" id="PS01228">
    <property type="entry name" value="COF_1"/>
    <property type="match status" value="1"/>
</dbReference>
<dbReference type="EMBL" id="JBHMFC010000009">
    <property type="protein sequence ID" value="MFB9055679.1"/>
    <property type="molecule type" value="Genomic_DNA"/>
</dbReference>
<keyword evidence="1" id="KW-0378">Hydrolase</keyword>
<dbReference type="NCBIfam" id="TIGR00099">
    <property type="entry name" value="Cof-subfamily"/>
    <property type="match status" value="1"/>
</dbReference>
<dbReference type="Proteomes" id="UP001589585">
    <property type="component" value="Unassembled WGS sequence"/>
</dbReference>
<dbReference type="PANTHER" id="PTHR10000">
    <property type="entry name" value="PHOSPHOSERINE PHOSPHATASE"/>
    <property type="match status" value="1"/>
</dbReference>
<dbReference type="GO" id="GO:0016787">
    <property type="term" value="F:hydrolase activity"/>
    <property type="evidence" value="ECO:0007669"/>
    <property type="project" value="UniProtKB-KW"/>
</dbReference>
<dbReference type="InterPro" id="IPR023214">
    <property type="entry name" value="HAD_sf"/>
</dbReference>
<proteinExistence type="predicted"/>
<dbReference type="EC" id="3.1.3.-" evidence="1"/>
<keyword evidence="2" id="KW-1185">Reference proteome</keyword>
<organism evidence="1 2">
    <name type="scientific">Mariniflexile ostreae</name>
    <dbReference type="NCBI Taxonomy" id="1520892"/>
    <lineage>
        <taxon>Bacteria</taxon>
        <taxon>Pseudomonadati</taxon>
        <taxon>Bacteroidota</taxon>
        <taxon>Flavobacteriia</taxon>
        <taxon>Flavobacteriales</taxon>
        <taxon>Flavobacteriaceae</taxon>
        <taxon>Mariniflexile</taxon>
    </lineage>
</organism>
<dbReference type="Gene3D" id="3.40.50.1000">
    <property type="entry name" value="HAD superfamily/HAD-like"/>
    <property type="match status" value="1"/>
</dbReference>
<dbReference type="InterPro" id="IPR006379">
    <property type="entry name" value="HAD-SF_hydro_IIB"/>
</dbReference>
<evidence type="ECO:0000313" key="1">
    <source>
        <dbReference type="EMBL" id="MFB9055679.1"/>
    </source>
</evidence>
<dbReference type="PANTHER" id="PTHR10000:SF8">
    <property type="entry name" value="HAD SUPERFAMILY HYDROLASE-LIKE, TYPE 3"/>
    <property type="match status" value="1"/>
</dbReference>
<accession>A0ABV5F8I3</accession>
<dbReference type="SFLD" id="SFLDG01140">
    <property type="entry name" value="C2.B:_Phosphomannomutase_and_P"/>
    <property type="match status" value="1"/>
</dbReference>